<dbReference type="InterPro" id="IPR020546">
    <property type="entry name" value="ATP_synth_F1_dsu/esu_N"/>
</dbReference>
<dbReference type="NCBIfam" id="TIGR01216">
    <property type="entry name" value="ATP_synt_epsi"/>
    <property type="match status" value="1"/>
</dbReference>
<sequence length="136" mass="15186">MSTMKLSIITPEKVVYDGEASMVTVRTIDGDRGFLAEHQPLVTGLDIGQIKIKNNDQEKILASSTGYIEVKPEEINILVDTAEYSDEIDVDRAESAKERAEKRLSKDDSSINSKRAEIALKKAMNRLKVSKGRNFE</sequence>
<accession>A0A1C0A6A4</accession>
<dbReference type="GO" id="GO:0045259">
    <property type="term" value="C:proton-transporting ATP synthase complex"/>
    <property type="evidence" value="ECO:0007669"/>
    <property type="project" value="UniProtKB-KW"/>
</dbReference>
<dbReference type="InterPro" id="IPR036771">
    <property type="entry name" value="ATPsynth_dsu/esu_N"/>
</dbReference>
<gene>
    <name evidence="11" type="primary">atpC</name>
    <name evidence="15" type="ORF">U472_15040</name>
</gene>
<dbReference type="SUPFAM" id="SSF46604">
    <property type="entry name" value="Epsilon subunit of F1F0-ATP synthase C-terminal domain"/>
    <property type="match status" value="1"/>
</dbReference>
<keyword evidence="7 11" id="KW-0406">Ion transport</keyword>
<evidence type="ECO:0000259" key="13">
    <source>
        <dbReference type="Pfam" id="PF00401"/>
    </source>
</evidence>
<reference evidence="16" key="1">
    <citation type="submission" date="2016-07" db="EMBL/GenBank/DDBJ databases">
        <authorList>
            <person name="Florea S."/>
            <person name="Webb J.S."/>
            <person name="Jaromczyk J."/>
            <person name="Schardl C.L."/>
        </authorList>
    </citation>
    <scope>NUCLEOTIDE SEQUENCE [LARGE SCALE GENOMIC DNA]</scope>
    <source>
        <strain evidence="16">Z6</strain>
    </source>
</reference>
<name>A0A1C0A6A4_9FIRM</name>
<comment type="subunit">
    <text evidence="11 12">F-type ATPases have 2 components, CF(1) - the catalytic core - and CF(0) - the membrane proton channel. CF(1) has five subunits: alpha(3), beta(3), gamma(1), delta(1), epsilon(1). CF(0) has three main subunits: a, b and c.</text>
</comment>
<keyword evidence="5 11" id="KW-1003">Cell membrane</keyword>
<dbReference type="PANTHER" id="PTHR13822:SF10">
    <property type="entry name" value="ATP SYNTHASE EPSILON CHAIN, CHLOROPLASTIC"/>
    <property type="match status" value="1"/>
</dbReference>
<dbReference type="FunFam" id="1.20.5.440:FF:000001">
    <property type="entry name" value="ATP synthase epsilon chain"/>
    <property type="match status" value="1"/>
</dbReference>
<reference evidence="15 16" key="2">
    <citation type="submission" date="2016-08" db="EMBL/GenBank/DDBJ databases">
        <title>Orenia metallireducens sp. nov. strain Z6, a Novel Metal-reducing Firmicute from the Deep Subsurface.</title>
        <authorList>
            <person name="Maxim B.I."/>
            <person name="Kenneth K."/>
            <person name="Flynn T.M."/>
            <person name="Oloughlin E.J."/>
            <person name="Locke R.A."/>
            <person name="Weber J.R."/>
            <person name="Egan S.M."/>
            <person name="Mackie R.I."/>
            <person name="Cann I.K."/>
        </authorList>
    </citation>
    <scope>NUCLEOTIDE SEQUENCE [LARGE SCALE GENOMIC DNA]</scope>
    <source>
        <strain evidence="15 16">Z6</strain>
    </source>
</reference>
<feature type="domain" description="ATP synthase epsilon subunit C-terminal" evidence="13">
    <location>
        <begin position="86"/>
        <end position="131"/>
    </location>
</feature>
<dbReference type="HAMAP" id="MF_00530">
    <property type="entry name" value="ATP_synth_epsil_bac"/>
    <property type="match status" value="1"/>
</dbReference>
<organism evidence="15 16">
    <name type="scientific">Orenia metallireducens</name>
    <dbReference type="NCBI Taxonomy" id="1413210"/>
    <lineage>
        <taxon>Bacteria</taxon>
        <taxon>Bacillati</taxon>
        <taxon>Bacillota</taxon>
        <taxon>Clostridia</taxon>
        <taxon>Halanaerobiales</taxon>
        <taxon>Halobacteroidaceae</taxon>
        <taxon>Orenia</taxon>
    </lineage>
</organism>
<evidence type="ECO:0000256" key="12">
    <source>
        <dbReference type="RuleBase" id="RU003656"/>
    </source>
</evidence>
<dbReference type="Gene3D" id="2.60.15.10">
    <property type="entry name" value="F0F1 ATP synthase delta/epsilon subunit, N-terminal"/>
    <property type="match status" value="1"/>
</dbReference>
<dbReference type="AlphaFoldDB" id="A0A1C0A6A4"/>
<dbReference type="OrthoDB" id="9804110at2"/>
<evidence type="ECO:0000256" key="3">
    <source>
        <dbReference type="ARBA" id="ARBA00005712"/>
    </source>
</evidence>
<evidence type="ECO:0000256" key="4">
    <source>
        <dbReference type="ARBA" id="ARBA00022448"/>
    </source>
</evidence>
<evidence type="ECO:0000256" key="6">
    <source>
        <dbReference type="ARBA" id="ARBA00022781"/>
    </source>
</evidence>
<evidence type="ECO:0000256" key="2">
    <source>
        <dbReference type="ARBA" id="ARBA00004202"/>
    </source>
</evidence>
<dbReference type="InterPro" id="IPR020547">
    <property type="entry name" value="ATP_synth_F1_esu_C"/>
</dbReference>
<dbReference type="Gene3D" id="1.20.5.440">
    <property type="entry name" value="ATP synthase delta/epsilon subunit, C-terminal domain"/>
    <property type="match status" value="1"/>
</dbReference>
<proteinExistence type="inferred from homology"/>
<evidence type="ECO:0000256" key="7">
    <source>
        <dbReference type="ARBA" id="ARBA00023065"/>
    </source>
</evidence>
<evidence type="ECO:0000313" key="15">
    <source>
        <dbReference type="EMBL" id="OCL25643.1"/>
    </source>
</evidence>
<evidence type="ECO:0000256" key="10">
    <source>
        <dbReference type="ARBA" id="ARBA00023310"/>
    </source>
</evidence>
<protein>
    <recommendedName>
        <fullName evidence="11">ATP synthase epsilon chain</fullName>
    </recommendedName>
    <alternativeName>
        <fullName evidence="11">ATP synthase F1 sector epsilon subunit</fullName>
    </alternativeName>
    <alternativeName>
        <fullName evidence="11">F-ATPase epsilon subunit</fullName>
    </alternativeName>
</protein>
<evidence type="ECO:0000256" key="5">
    <source>
        <dbReference type="ARBA" id="ARBA00022475"/>
    </source>
</evidence>
<keyword evidence="9 11" id="KW-0139">CF(1)</keyword>
<dbReference type="Pfam" id="PF02823">
    <property type="entry name" value="ATP-synt_DE_N"/>
    <property type="match status" value="1"/>
</dbReference>
<evidence type="ECO:0000313" key="16">
    <source>
        <dbReference type="Proteomes" id="UP000093514"/>
    </source>
</evidence>
<dbReference type="CDD" id="cd12152">
    <property type="entry name" value="F1-ATPase_delta"/>
    <property type="match status" value="1"/>
</dbReference>
<dbReference type="InterPro" id="IPR001469">
    <property type="entry name" value="ATP_synth_F1_dsu/esu"/>
</dbReference>
<keyword evidence="4 11" id="KW-0813">Transport</keyword>
<dbReference type="RefSeq" id="WP_068719555.1">
    <property type="nucleotide sequence ID" value="NZ_LWDV01000010.1"/>
</dbReference>
<dbReference type="GO" id="GO:0005886">
    <property type="term" value="C:plasma membrane"/>
    <property type="evidence" value="ECO:0007669"/>
    <property type="project" value="UniProtKB-SubCell"/>
</dbReference>
<dbReference type="InterPro" id="IPR036794">
    <property type="entry name" value="ATP_F1_dsu/esu_C_sf"/>
</dbReference>
<comment type="subcellular location">
    <subcellularLocation>
        <location evidence="2 11">Cell membrane</location>
        <topology evidence="2 11">Peripheral membrane protein</topology>
    </subcellularLocation>
</comment>
<comment type="similarity">
    <text evidence="3 11 12">Belongs to the ATPase epsilon chain family.</text>
</comment>
<dbReference type="NCBIfam" id="NF009980">
    <property type="entry name" value="PRK13446.1"/>
    <property type="match status" value="1"/>
</dbReference>
<dbReference type="PANTHER" id="PTHR13822">
    <property type="entry name" value="ATP SYNTHASE DELTA/EPSILON CHAIN"/>
    <property type="match status" value="1"/>
</dbReference>
<dbReference type="GO" id="GO:0046933">
    <property type="term" value="F:proton-transporting ATP synthase activity, rotational mechanism"/>
    <property type="evidence" value="ECO:0007669"/>
    <property type="project" value="UniProtKB-UniRule"/>
</dbReference>
<keyword evidence="8 11" id="KW-0472">Membrane</keyword>
<keyword evidence="16" id="KW-1185">Reference proteome</keyword>
<evidence type="ECO:0000256" key="8">
    <source>
        <dbReference type="ARBA" id="ARBA00023136"/>
    </source>
</evidence>
<keyword evidence="6 11" id="KW-0375">Hydrogen ion transport</keyword>
<dbReference type="NCBIfam" id="NF001846">
    <property type="entry name" value="PRK00571.1-3"/>
    <property type="match status" value="1"/>
</dbReference>
<evidence type="ECO:0000259" key="14">
    <source>
        <dbReference type="Pfam" id="PF02823"/>
    </source>
</evidence>
<comment type="caution">
    <text evidence="15">The sequence shown here is derived from an EMBL/GenBank/DDBJ whole genome shotgun (WGS) entry which is preliminary data.</text>
</comment>
<dbReference type="SUPFAM" id="SSF51344">
    <property type="entry name" value="Epsilon subunit of F1F0-ATP synthase N-terminal domain"/>
    <property type="match status" value="1"/>
</dbReference>
<dbReference type="GO" id="GO:0005524">
    <property type="term" value="F:ATP binding"/>
    <property type="evidence" value="ECO:0007669"/>
    <property type="project" value="UniProtKB-UniRule"/>
</dbReference>
<comment type="function">
    <text evidence="1 11">Produces ATP from ADP in the presence of a proton gradient across the membrane.</text>
</comment>
<evidence type="ECO:0000256" key="9">
    <source>
        <dbReference type="ARBA" id="ARBA00023196"/>
    </source>
</evidence>
<dbReference type="Pfam" id="PF00401">
    <property type="entry name" value="ATP-synt_DE"/>
    <property type="match status" value="1"/>
</dbReference>
<dbReference type="Proteomes" id="UP000093514">
    <property type="component" value="Unassembled WGS sequence"/>
</dbReference>
<evidence type="ECO:0000256" key="11">
    <source>
        <dbReference type="HAMAP-Rule" id="MF_00530"/>
    </source>
</evidence>
<keyword evidence="10 11" id="KW-0066">ATP synthesis</keyword>
<feature type="domain" description="ATP synthase F1 complex delta/epsilon subunit N-terminal" evidence="14">
    <location>
        <begin position="4"/>
        <end position="82"/>
    </location>
</feature>
<evidence type="ECO:0000256" key="1">
    <source>
        <dbReference type="ARBA" id="ARBA00003543"/>
    </source>
</evidence>
<dbReference type="EMBL" id="LWDV01000010">
    <property type="protein sequence ID" value="OCL25643.1"/>
    <property type="molecule type" value="Genomic_DNA"/>
</dbReference>